<protein>
    <submittedName>
        <fullName evidence="2">Uncharacterized protein</fullName>
    </submittedName>
</protein>
<dbReference type="OrthoDB" id="2549237at2759"/>
<comment type="caution">
    <text evidence="2">The sequence shown here is derived from an EMBL/GenBank/DDBJ whole genome shotgun (WGS) entry which is preliminary data.</text>
</comment>
<gene>
    <name evidence="2" type="ORF">B0T10DRAFT_485389</name>
</gene>
<feature type="region of interest" description="Disordered" evidence="1">
    <location>
        <begin position="734"/>
        <end position="759"/>
    </location>
</feature>
<proteinExistence type="predicted"/>
<evidence type="ECO:0000313" key="2">
    <source>
        <dbReference type="EMBL" id="KAH6891491.1"/>
    </source>
</evidence>
<feature type="compositionally biased region" description="Basic and acidic residues" evidence="1">
    <location>
        <begin position="734"/>
        <end position="746"/>
    </location>
</feature>
<evidence type="ECO:0000256" key="1">
    <source>
        <dbReference type="SAM" id="MobiDB-lite"/>
    </source>
</evidence>
<dbReference type="AlphaFoldDB" id="A0A9P9ATU8"/>
<accession>A0A9P9ATU8</accession>
<dbReference type="EMBL" id="JAGPYM010000008">
    <property type="protein sequence ID" value="KAH6891491.1"/>
    <property type="molecule type" value="Genomic_DNA"/>
</dbReference>
<sequence length="1270" mass="142111">MPRPDPANIVTALRQTESARTRSTAIRLLGKALRRGDRFQPAWEAVGGADGVASLMAEFSVRDVRSMCRWLGRTASAVKARPERRAGLGELVRLLYDEPRDERPFRDFYQNIVPACNPEVVQEWEDQRGIRWTAWEQKRLFLGHRGLNERKFLDDIFSPSVEHLDFKTERLLFRGNLALCGDILSTLAAREGPVRIPGDFMTEFAMPLLKRLLKTRFDDETRNRFLRLVIQCLDKHPRALATQLHLRQGGLVQYAIQRWIDAPVDSVEQAKTYMIQLIGLLPTNEQPPSLSAIHDAILTPTRLGPDARYELLRLLLRHMKGYNLDIEDESEAGLARLSHLPVETDLWPAKLFFSVDNHNAMQLFERLASLHPRGDFLSPTTHGYAKTVLRQARSMDEWNRGDSEVVRALLIKQSQSQGEDRTWLERVCTLVHERRKKAQESREPQARAFWTKSALNLCVAAGDLDTFKDTVLWARRFNKDALAVMAIYNADVFETTELEALFGAIPEGDTMAAATTTPDSMVKDIGLANRIMIDLVDTAAMIAQTPGVLRSTWNMLLRLPKVVVDWRLKNADSYNKIVESARSGDPDLQIAEAVWKPTIDTLVEVEALLRKPTSEALGSSNRVETSGVYVLQKLPASTASMLAELAGFVLERMRTRLGAERVRARMGDVVQVVIRVARSDQPWLACPFVRDLVIDGDDNSSWHRQLLNVGFLSSLPAKAARTLLYTMADAMKDKMREQNSRPRDSGDSGPQSSSQPRPPAIKVTTVKMMAQLLQDNVFIDAPSSCDILVGLLAEARHIDAQTTLVNSLMSAMEEPTCPQQLQTRILDALEMYIVPVAAQLSERRALTEDDWKMAAAQDEAKLPDVSEENPLLSMLVGRAHSAKLSPEVKMRLATLIGDILEQSAANNGRWMNLFLEKNQLALDYETLPTGPAGLRMVVSFFRGWTSYMPASLLRVLLAIVSANISPTPPISRVTEAVKARSDLVNSNAGKHWLAQYDNPGPAAFRLGLEDAALALQRPAEDLQSKLEEGRGITVHTLREFVLTAARQLASTGDIHTLESLVLKLSQERFRGRENWESWRSNCIPLIHDIAATVQGIRHRDADISGPPSRPLLLLNTFRLQVKALPMPYSSSKSLTGPEETKAFILGLSELVDRLAKRQLPYHDDFAHLKAEVLKAPITADFARFALELHKKSAATELVLADYLRLDLAGGFLVKASDPMDEQVVRDARDLVDGWEMSRSPGVRTMGFSIAERLRAQGKRSWFSKTAPSQG</sequence>
<dbReference type="Proteomes" id="UP000777438">
    <property type="component" value="Unassembled WGS sequence"/>
</dbReference>
<keyword evidence="3" id="KW-1185">Reference proteome</keyword>
<name>A0A9P9ATU8_9HYPO</name>
<evidence type="ECO:0000313" key="3">
    <source>
        <dbReference type="Proteomes" id="UP000777438"/>
    </source>
</evidence>
<organism evidence="2 3">
    <name type="scientific">Thelonectria olida</name>
    <dbReference type="NCBI Taxonomy" id="1576542"/>
    <lineage>
        <taxon>Eukaryota</taxon>
        <taxon>Fungi</taxon>
        <taxon>Dikarya</taxon>
        <taxon>Ascomycota</taxon>
        <taxon>Pezizomycotina</taxon>
        <taxon>Sordariomycetes</taxon>
        <taxon>Hypocreomycetidae</taxon>
        <taxon>Hypocreales</taxon>
        <taxon>Nectriaceae</taxon>
        <taxon>Thelonectria</taxon>
    </lineage>
</organism>
<reference evidence="2 3" key="1">
    <citation type="journal article" date="2021" name="Nat. Commun.">
        <title>Genetic determinants of endophytism in the Arabidopsis root mycobiome.</title>
        <authorList>
            <person name="Mesny F."/>
            <person name="Miyauchi S."/>
            <person name="Thiergart T."/>
            <person name="Pickel B."/>
            <person name="Atanasova L."/>
            <person name="Karlsson M."/>
            <person name="Huettel B."/>
            <person name="Barry K.W."/>
            <person name="Haridas S."/>
            <person name="Chen C."/>
            <person name="Bauer D."/>
            <person name="Andreopoulos W."/>
            <person name="Pangilinan J."/>
            <person name="LaButti K."/>
            <person name="Riley R."/>
            <person name="Lipzen A."/>
            <person name="Clum A."/>
            <person name="Drula E."/>
            <person name="Henrissat B."/>
            <person name="Kohler A."/>
            <person name="Grigoriev I.V."/>
            <person name="Martin F.M."/>
            <person name="Hacquard S."/>
        </authorList>
    </citation>
    <scope>NUCLEOTIDE SEQUENCE [LARGE SCALE GENOMIC DNA]</scope>
    <source>
        <strain evidence="2 3">MPI-CAGE-CH-0241</strain>
    </source>
</reference>